<feature type="signal peptide" evidence="1">
    <location>
        <begin position="1"/>
        <end position="34"/>
    </location>
</feature>
<evidence type="ECO:0000313" key="2">
    <source>
        <dbReference type="EMBL" id="KKQ74193.1"/>
    </source>
</evidence>
<organism evidence="2 3">
    <name type="scientific">Candidatus Woesebacteria bacterium GW2011_GWB1_38_5</name>
    <dbReference type="NCBI Taxonomy" id="1618568"/>
    <lineage>
        <taxon>Bacteria</taxon>
        <taxon>Candidatus Woeseibacteriota</taxon>
    </lineage>
</organism>
<name>A0A0G0K3B2_9BACT</name>
<protein>
    <submittedName>
        <fullName evidence="2">Uncharacterized protein</fullName>
    </submittedName>
</protein>
<feature type="chain" id="PRO_5002533057" evidence="1">
    <location>
        <begin position="35"/>
        <end position="152"/>
    </location>
</feature>
<reference evidence="2 3" key="1">
    <citation type="journal article" date="2015" name="Nature">
        <title>rRNA introns, odd ribosomes, and small enigmatic genomes across a large radiation of phyla.</title>
        <authorList>
            <person name="Brown C.T."/>
            <person name="Hug L.A."/>
            <person name="Thomas B.C."/>
            <person name="Sharon I."/>
            <person name="Castelle C.J."/>
            <person name="Singh A."/>
            <person name="Wilkins M.J."/>
            <person name="Williams K.H."/>
            <person name="Banfield J.F."/>
        </authorList>
    </citation>
    <scope>NUCLEOTIDE SEQUENCE [LARGE SCALE GENOMIC DNA]</scope>
</reference>
<dbReference type="EMBL" id="LBUY01000032">
    <property type="protein sequence ID" value="KKQ74193.1"/>
    <property type="molecule type" value="Genomic_DNA"/>
</dbReference>
<dbReference type="Proteomes" id="UP000034738">
    <property type="component" value="Unassembled WGS sequence"/>
</dbReference>
<sequence length="152" mass="17833">MIILTKINKKYVTPSFILTLVLIASIYGTTSALADDTTYPRIVSKIAQKFGLEEEDVNEVFEQDRLQMWEDRKKTQEERLSDAVSDGIITEEQKRLLIEEMNDWQAERSAQREDRREEMEIFFTENGIDHKKLMPYMGRGRFSGHFPKPVIE</sequence>
<keyword evidence="1" id="KW-0732">Signal</keyword>
<dbReference type="AlphaFoldDB" id="A0A0G0K3B2"/>
<accession>A0A0G0K3B2</accession>
<evidence type="ECO:0000313" key="3">
    <source>
        <dbReference type="Proteomes" id="UP000034738"/>
    </source>
</evidence>
<gene>
    <name evidence="2" type="ORF">US95_C0032G0009</name>
</gene>
<evidence type="ECO:0000256" key="1">
    <source>
        <dbReference type="SAM" id="SignalP"/>
    </source>
</evidence>
<comment type="caution">
    <text evidence="2">The sequence shown here is derived from an EMBL/GenBank/DDBJ whole genome shotgun (WGS) entry which is preliminary data.</text>
</comment>
<proteinExistence type="predicted"/>